<dbReference type="Proteomes" id="UP001314635">
    <property type="component" value="Unassembled WGS sequence"/>
</dbReference>
<dbReference type="Gene3D" id="3.40.630.30">
    <property type="match status" value="1"/>
</dbReference>
<proteinExistence type="predicted"/>
<accession>A0ABS5GEB1</accession>
<dbReference type="PROSITE" id="PS51186">
    <property type="entry name" value="GNAT"/>
    <property type="match status" value="1"/>
</dbReference>
<keyword evidence="3" id="KW-1185">Reference proteome</keyword>
<dbReference type="SUPFAM" id="SSF55729">
    <property type="entry name" value="Acyl-CoA N-acyltransferases (Nat)"/>
    <property type="match status" value="1"/>
</dbReference>
<name>A0ABS5GEB1_9BRAD</name>
<evidence type="ECO:0000313" key="2">
    <source>
        <dbReference type="EMBL" id="MBR1139634.1"/>
    </source>
</evidence>
<dbReference type="InterPro" id="IPR000182">
    <property type="entry name" value="GNAT_dom"/>
</dbReference>
<dbReference type="EMBL" id="JAFCLK010000031">
    <property type="protein sequence ID" value="MBR1139634.1"/>
    <property type="molecule type" value="Genomic_DNA"/>
</dbReference>
<reference evidence="3" key="1">
    <citation type="journal article" date="2021" name="ISME J.">
        <title>Evolutionary origin and ecological implication of a unique nif island in free-living Bradyrhizobium lineages.</title>
        <authorList>
            <person name="Tao J."/>
        </authorList>
    </citation>
    <scope>NUCLEOTIDE SEQUENCE [LARGE SCALE GENOMIC DNA]</scope>
    <source>
        <strain evidence="3">SZCCT0094</strain>
    </source>
</reference>
<evidence type="ECO:0000259" key="1">
    <source>
        <dbReference type="PROSITE" id="PS51186"/>
    </source>
</evidence>
<organism evidence="2 3">
    <name type="scientific">Bradyrhizobium denitrificans</name>
    <dbReference type="NCBI Taxonomy" id="2734912"/>
    <lineage>
        <taxon>Bacteria</taxon>
        <taxon>Pseudomonadati</taxon>
        <taxon>Pseudomonadota</taxon>
        <taxon>Alphaproteobacteria</taxon>
        <taxon>Hyphomicrobiales</taxon>
        <taxon>Nitrobacteraceae</taxon>
        <taxon>Bradyrhizobium</taxon>
    </lineage>
</organism>
<protein>
    <submittedName>
        <fullName evidence="2">GNAT family N-acetyltransferase</fullName>
    </submittedName>
</protein>
<gene>
    <name evidence="2" type="ORF">JQ619_28145</name>
</gene>
<evidence type="ECO:0000313" key="3">
    <source>
        <dbReference type="Proteomes" id="UP001314635"/>
    </source>
</evidence>
<dbReference type="Pfam" id="PF00583">
    <property type="entry name" value="Acetyltransf_1"/>
    <property type="match status" value="1"/>
</dbReference>
<feature type="domain" description="N-acetyltransferase" evidence="1">
    <location>
        <begin position="1"/>
        <end position="153"/>
    </location>
</feature>
<sequence>MTLAPAGQIDVLEFARELQEAFSFAILDASGASRDLPIPSDSDIQDSVNASESATHRVLLNGEAIGGAVLSIDPVSQRNALDLFYIAPRHQGCGLGHAAWRAIEAHYPATRIWETHTPYLEKRNVHFYVNKCGFKIVAYYNAHHRDPLGPPPEDVAEDADFFRLEKIMRNGP</sequence>
<dbReference type="InterPro" id="IPR016181">
    <property type="entry name" value="Acyl_CoA_acyltransferase"/>
</dbReference>
<comment type="caution">
    <text evidence="2">The sequence shown here is derived from an EMBL/GenBank/DDBJ whole genome shotgun (WGS) entry which is preliminary data.</text>
</comment>
<dbReference type="CDD" id="cd04301">
    <property type="entry name" value="NAT_SF"/>
    <property type="match status" value="1"/>
</dbReference>
<dbReference type="RefSeq" id="WP_172236741.1">
    <property type="nucleotide sequence ID" value="NZ_JABFDP010000011.1"/>
</dbReference>